<dbReference type="InterPro" id="IPR050560">
    <property type="entry name" value="MYB_TF"/>
</dbReference>
<feature type="domain" description="Myb-like" evidence="2">
    <location>
        <begin position="132"/>
        <end position="178"/>
    </location>
</feature>
<comment type="caution">
    <text evidence="4">The sequence shown here is derived from an EMBL/GenBank/DDBJ whole genome shotgun (WGS) entry which is preliminary data.</text>
</comment>
<feature type="compositionally biased region" description="Low complexity" evidence="1">
    <location>
        <begin position="269"/>
        <end position="284"/>
    </location>
</feature>
<dbReference type="SUPFAM" id="SSF46689">
    <property type="entry name" value="Homeodomain-like"/>
    <property type="match status" value="2"/>
</dbReference>
<dbReference type="PANTHER" id="PTHR45614:SF51">
    <property type="entry name" value="MYB-LIKE DNA-BINDING PROTEIN BAS1"/>
    <property type="match status" value="1"/>
</dbReference>
<sequence>MGSKAGSRRLWSHDEDQVLRCGVEDQCSSPLRNVRNSTFITNSSMVASQGLLKNWKTISEKLPGRTNKDCRKRWSKVCDPVKKGPWSSAENETLKAAVTLHGYKWIQVAQTVETRHAERIIECAKRWKHSLDPSIDHSKWIRDDDARLLGAVERYGHDWRAIVTHEFPARSPTNVKNRLRVSDRYIAFNPIALGLYLQVKFFLAKSDISHVLIGRKRRGSLALGPQSSSIRGDFDKERLEDSFDEDSDESDYDIDNHIHSPEIANIPDGRSNFSSSGGSTSYGSDNTPAAYTSEEYSTYVNNQETSYLPTDRLFSLQPTDSLFTSNPDSYLWDDPAMLTPQTEQWQPETVESSSLATTTRLGRDEISVESQMELDFKEPRQDIGGTRLILENVKPDTVGTILKVLCDSGTDIKMRFESTETHNS</sequence>
<evidence type="ECO:0000259" key="2">
    <source>
        <dbReference type="PROSITE" id="PS50090"/>
    </source>
</evidence>
<organism evidence="4 5">
    <name type="scientific">Heterodermia speciosa</name>
    <dbReference type="NCBI Taxonomy" id="116794"/>
    <lineage>
        <taxon>Eukaryota</taxon>
        <taxon>Fungi</taxon>
        <taxon>Dikarya</taxon>
        <taxon>Ascomycota</taxon>
        <taxon>Pezizomycotina</taxon>
        <taxon>Lecanoromycetes</taxon>
        <taxon>OSLEUM clade</taxon>
        <taxon>Lecanoromycetidae</taxon>
        <taxon>Caliciales</taxon>
        <taxon>Physciaceae</taxon>
        <taxon>Heterodermia</taxon>
    </lineage>
</organism>
<dbReference type="PROSITE" id="PS51294">
    <property type="entry name" value="HTH_MYB"/>
    <property type="match status" value="2"/>
</dbReference>
<feature type="domain" description="HTH myb-type" evidence="3">
    <location>
        <begin position="83"/>
        <end position="135"/>
    </location>
</feature>
<feature type="compositionally biased region" description="Basic and acidic residues" evidence="1">
    <location>
        <begin position="232"/>
        <end position="241"/>
    </location>
</feature>
<dbReference type="InterPro" id="IPR001005">
    <property type="entry name" value="SANT/Myb"/>
</dbReference>
<feature type="domain" description="Myb-like" evidence="2">
    <location>
        <begin position="82"/>
        <end position="131"/>
    </location>
</feature>
<dbReference type="Proteomes" id="UP000664521">
    <property type="component" value="Unassembled WGS sequence"/>
</dbReference>
<proteinExistence type="predicted"/>
<dbReference type="EMBL" id="CAJPDS010000065">
    <property type="protein sequence ID" value="CAF9932841.1"/>
    <property type="molecule type" value="Genomic_DNA"/>
</dbReference>
<dbReference type="Pfam" id="PF13921">
    <property type="entry name" value="Myb_DNA-bind_6"/>
    <property type="match status" value="1"/>
</dbReference>
<dbReference type="GO" id="GO:0000978">
    <property type="term" value="F:RNA polymerase II cis-regulatory region sequence-specific DNA binding"/>
    <property type="evidence" value="ECO:0007669"/>
    <property type="project" value="TreeGrafter"/>
</dbReference>
<dbReference type="PROSITE" id="PS50090">
    <property type="entry name" value="MYB_LIKE"/>
    <property type="match status" value="3"/>
</dbReference>
<evidence type="ECO:0000313" key="5">
    <source>
        <dbReference type="Proteomes" id="UP000664521"/>
    </source>
</evidence>
<dbReference type="Gene3D" id="1.10.10.60">
    <property type="entry name" value="Homeodomain-like"/>
    <property type="match status" value="3"/>
</dbReference>
<reference evidence="4" key="1">
    <citation type="submission" date="2021-03" db="EMBL/GenBank/DDBJ databases">
        <authorList>
            <person name="Tagirdzhanova G."/>
        </authorList>
    </citation>
    <scope>NUCLEOTIDE SEQUENCE</scope>
</reference>
<evidence type="ECO:0000256" key="1">
    <source>
        <dbReference type="SAM" id="MobiDB-lite"/>
    </source>
</evidence>
<evidence type="ECO:0000259" key="3">
    <source>
        <dbReference type="PROSITE" id="PS51294"/>
    </source>
</evidence>
<dbReference type="CDD" id="cd00167">
    <property type="entry name" value="SANT"/>
    <property type="match status" value="2"/>
</dbReference>
<dbReference type="GO" id="GO:0005634">
    <property type="term" value="C:nucleus"/>
    <property type="evidence" value="ECO:0007669"/>
    <property type="project" value="TreeGrafter"/>
</dbReference>
<feature type="domain" description="Myb-like" evidence="2">
    <location>
        <begin position="3"/>
        <end position="78"/>
    </location>
</feature>
<accession>A0A8H3G4D6</accession>
<dbReference type="Pfam" id="PF00249">
    <property type="entry name" value="Myb_DNA-binding"/>
    <property type="match status" value="1"/>
</dbReference>
<evidence type="ECO:0000313" key="4">
    <source>
        <dbReference type="EMBL" id="CAF9932841.1"/>
    </source>
</evidence>
<name>A0A8H3G4D6_9LECA</name>
<dbReference type="PANTHER" id="PTHR45614">
    <property type="entry name" value="MYB PROTEIN-RELATED"/>
    <property type="match status" value="1"/>
</dbReference>
<feature type="compositionally biased region" description="Acidic residues" evidence="1">
    <location>
        <begin position="242"/>
        <end position="253"/>
    </location>
</feature>
<feature type="domain" description="HTH myb-type" evidence="3">
    <location>
        <begin position="53"/>
        <end position="82"/>
    </location>
</feature>
<keyword evidence="5" id="KW-1185">Reference proteome</keyword>
<protein>
    <submittedName>
        <fullName evidence="4">Uncharacterized protein</fullName>
    </submittedName>
</protein>
<dbReference type="AlphaFoldDB" id="A0A8H3G4D6"/>
<dbReference type="GO" id="GO:0000981">
    <property type="term" value="F:DNA-binding transcription factor activity, RNA polymerase II-specific"/>
    <property type="evidence" value="ECO:0007669"/>
    <property type="project" value="TreeGrafter"/>
</dbReference>
<gene>
    <name evidence="4" type="ORF">HETSPECPRED_008459</name>
</gene>
<dbReference type="OrthoDB" id="2143914at2759"/>
<dbReference type="InterPro" id="IPR009057">
    <property type="entry name" value="Homeodomain-like_sf"/>
</dbReference>
<feature type="region of interest" description="Disordered" evidence="1">
    <location>
        <begin position="232"/>
        <end position="289"/>
    </location>
</feature>
<dbReference type="InterPro" id="IPR017930">
    <property type="entry name" value="Myb_dom"/>
</dbReference>
<dbReference type="SMART" id="SM00717">
    <property type="entry name" value="SANT"/>
    <property type="match status" value="3"/>
</dbReference>